<reference evidence="2 3" key="1">
    <citation type="journal article" date="2020" name="G3 (Bethesda)">
        <title>Improved Reference Genome for Cyclotella cryptica CCMP332, a Model for Cell Wall Morphogenesis, Salinity Adaptation, and Lipid Production in Diatoms (Bacillariophyta).</title>
        <authorList>
            <person name="Roberts W.R."/>
            <person name="Downey K.M."/>
            <person name="Ruck E.C."/>
            <person name="Traller J.C."/>
            <person name="Alverson A.J."/>
        </authorList>
    </citation>
    <scope>NUCLEOTIDE SEQUENCE [LARGE SCALE GENOMIC DNA]</scope>
    <source>
        <strain evidence="2 3">CCMP332</strain>
    </source>
</reference>
<sequence>MRDHCGQVHALPLRIVIGSLSTGGAVSPRDSSTTSSANYIIGTSYYATPRLGALKLNKLNKDGRVPMEDRKEPFEHLRPKALVLSTIRVTAVNISTTISAYFSDQLQSEQRIESLVDSGKLTPHEADELNEQWEEREWKLRKDALPKKVGLALVRFHACTALMRFYELVLGRYILKVDSVGRASLAGSSPNTESAGSCGLSHVQAVSVMDKLTRDPFQASLRTSQLLHNQEHALGKVLSLDGIETSTRKELVSRMFSTCLWANIVPFLAELTVQQVALFYGYGMYYLEKRRRQKERGEMLQIDEHDPKVDAGVGSKENSSGHDTGKNCDENVRIAESAYALSLMLRSSHLTIARSMGWIAASAGGAVGSLLRPGWGTVFGIQFGDAIIVSLTG</sequence>
<proteinExistence type="predicted"/>
<name>A0ABD3Q2L3_9STRA</name>
<feature type="compositionally biased region" description="Basic and acidic residues" evidence="1">
    <location>
        <begin position="319"/>
        <end position="328"/>
    </location>
</feature>
<comment type="caution">
    <text evidence="2">The sequence shown here is derived from an EMBL/GenBank/DDBJ whole genome shotgun (WGS) entry which is preliminary data.</text>
</comment>
<evidence type="ECO:0000313" key="2">
    <source>
        <dbReference type="EMBL" id="KAL3794508.1"/>
    </source>
</evidence>
<accession>A0ABD3Q2L3</accession>
<evidence type="ECO:0000256" key="1">
    <source>
        <dbReference type="SAM" id="MobiDB-lite"/>
    </source>
</evidence>
<organism evidence="2 3">
    <name type="scientific">Cyclotella cryptica</name>
    <dbReference type="NCBI Taxonomy" id="29204"/>
    <lineage>
        <taxon>Eukaryota</taxon>
        <taxon>Sar</taxon>
        <taxon>Stramenopiles</taxon>
        <taxon>Ochrophyta</taxon>
        <taxon>Bacillariophyta</taxon>
        <taxon>Coscinodiscophyceae</taxon>
        <taxon>Thalassiosirophycidae</taxon>
        <taxon>Stephanodiscales</taxon>
        <taxon>Stephanodiscaceae</taxon>
        <taxon>Cyclotella</taxon>
    </lineage>
</organism>
<feature type="region of interest" description="Disordered" evidence="1">
    <location>
        <begin position="308"/>
        <end position="328"/>
    </location>
</feature>
<dbReference type="Proteomes" id="UP001516023">
    <property type="component" value="Unassembled WGS sequence"/>
</dbReference>
<dbReference type="AlphaFoldDB" id="A0ABD3Q2L3"/>
<protein>
    <submittedName>
        <fullName evidence="2">Uncharacterized protein</fullName>
    </submittedName>
</protein>
<keyword evidence="3" id="KW-1185">Reference proteome</keyword>
<evidence type="ECO:0000313" key="3">
    <source>
        <dbReference type="Proteomes" id="UP001516023"/>
    </source>
</evidence>
<dbReference type="EMBL" id="JABMIG020000080">
    <property type="protein sequence ID" value="KAL3794508.1"/>
    <property type="molecule type" value="Genomic_DNA"/>
</dbReference>
<gene>
    <name evidence="2" type="ORF">HJC23_013981</name>
</gene>